<organism evidence="2 3">
    <name type="scientific">Brenneria alni</name>
    <dbReference type="NCBI Taxonomy" id="71656"/>
    <lineage>
        <taxon>Bacteria</taxon>
        <taxon>Pseudomonadati</taxon>
        <taxon>Pseudomonadota</taxon>
        <taxon>Gammaproteobacteria</taxon>
        <taxon>Enterobacterales</taxon>
        <taxon>Pectobacteriaceae</taxon>
        <taxon>Brenneria</taxon>
    </lineage>
</organism>
<accession>A0A421DJE5</accession>
<name>A0A421DJE5_9GAMM</name>
<protein>
    <recommendedName>
        <fullName evidence="1">GAPS4 PD-(D/E)XK nuclease domain-containing protein</fullName>
    </recommendedName>
</protein>
<reference evidence="2 3" key="1">
    <citation type="submission" date="2016-09" db="EMBL/GenBank/DDBJ databases">
        <authorList>
            <person name="Doonan J."/>
            <person name="Pachebat J.A."/>
            <person name="Golyshin P.N."/>
            <person name="Denman S."/>
            <person name="Mcdonald J.E."/>
        </authorList>
    </citation>
    <scope>NUCLEOTIDE SEQUENCE [LARGE SCALE GENOMIC DNA]</scope>
    <source>
        <strain evidence="2 3">NCPPB 3934</strain>
    </source>
</reference>
<dbReference type="EMBL" id="MJLZ01000072">
    <property type="protein sequence ID" value="RLM18252.1"/>
    <property type="molecule type" value="Genomic_DNA"/>
</dbReference>
<gene>
    <name evidence="2" type="ORF">BIY29_18545</name>
</gene>
<keyword evidence="3" id="KW-1185">Reference proteome</keyword>
<dbReference type="RefSeq" id="WP_121576619.1">
    <property type="nucleotide sequence ID" value="NZ_MJLZ01000072.1"/>
</dbReference>
<proteinExistence type="predicted"/>
<dbReference type="AlphaFoldDB" id="A0A421DJE5"/>
<feature type="domain" description="GAPS4 PD-(D/E)XK nuclease" evidence="1">
    <location>
        <begin position="1"/>
        <end position="166"/>
    </location>
</feature>
<comment type="caution">
    <text evidence="2">The sequence shown here is derived from an EMBL/GenBank/DDBJ whole genome shotgun (WGS) entry which is preliminary data.</text>
</comment>
<evidence type="ECO:0000313" key="2">
    <source>
        <dbReference type="EMBL" id="RLM18252.1"/>
    </source>
</evidence>
<dbReference type="Pfam" id="PF26115">
    <property type="entry name" value="PDDEXK_GAPS4"/>
    <property type="match status" value="1"/>
</dbReference>
<evidence type="ECO:0000259" key="1">
    <source>
        <dbReference type="Pfam" id="PF26115"/>
    </source>
</evidence>
<dbReference type="InterPro" id="IPR058873">
    <property type="entry name" value="PDDEXK_GAPS4"/>
</dbReference>
<dbReference type="OrthoDB" id="2680225at2"/>
<sequence length="308" mass="34944">MGEPSKTSGENGEKITEELLRLIGWNNLLKGVSVPCINKSHNREKTHGNDFIFIYDNPLHDSRTDVVYISSKNAKKGYPKGDQGVRTAFKKHLSELDEIVSCSKISAEISQKLQTFQGRRQKKHVGLLVWLHGDSENLEKDIKPALSKVQLDLSSNCPLYLLDMSRASFIKEAISHFRAIKQGKEYSFYYPKLGNVIASPDERYGDVLPIELIASDLIPIRFTLGERPSLCLYVKQAFSEESLKKICSLAFDFADGWVEDIFIGLESYHPADDKQAKDAVLMAYQERKARIKVFCYKKSLLDLLEYGL</sequence>
<dbReference type="Proteomes" id="UP000285648">
    <property type="component" value="Unassembled WGS sequence"/>
</dbReference>
<evidence type="ECO:0000313" key="3">
    <source>
        <dbReference type="Proteomes" id="UP000285648"/>
    </source>
</evidence>